<keyword evidence="7 25" id="KW-1133">Transmembrane helix</keyword>
<keyword evidence="4" id="KW-0808">Transferase</keyword>
<evidence type="ECO:0000256" key="19">
    <source>
        <dbReference type="ARBA" id="ARBA00043651"/>
    </source>
</evidence>
<dbReference type="Pfam" id="PF00777">
    <property type="entry name" value="Glyco_transf_29"/>
    <property type="match status" value="1"/>
</dbReference>
<evidence type="ECO:0000256" key="10">
    <source>
        <dbReference type="ARBA" id="ARBA00023136"/>
    </source>
</evidence>
<evidence type="ECO:0000256" key="24">
    <source>
        <dbReference type="SAM" id="MobiDB-lite"/>
    </source>
</evidence>
<dbReference type="EC" id="2.4.3.9" evidence="13"/>
<dbReference type="KEGG" id="bbel:109467550"/>
<dbReference type="Proteomes" id="UP000515135">
    <property type="component" value="Unplaced"/>
</dbReference>
<dbReference type="GeneID" id="109467550"/>
<evidence type="ECO:0000256" key="18">
    <source>
        <dbReference type="ARBA" id="ARBA00042545"/>
    </source>
</evidence>
<comment type="catalytic activity">
    <reaction evidence="19">
        <text>a beta-D-Gal-(1-&gt;4)-beta-D-Glc-(1&lt;-&gt;1)-Cer(d18:1(4E)) + CMP-N-acetyl-beta-neuraminate = a ganglioside GM3 (d18:1(4E)) + CMP + H(+)</text>
        <dbReference type="Rhea" id="RHEA:18417"/>
        <dbReference type="ChEBI" id="CHEBI:15378"/>
        <dbReference type="ChEBI" id="CHEBI:17950"/>
        <dbReference type="ChEBI" id="CHEBI:57812"/>
        <dbReference type="ChEBI" id="CHEBI:60065"/>
        <dbReference type="ChEBI" id="CHEBI:60377"/>
        <dbReference type="EC" id="2.4.3.9"/>
    </reaction>
    <physiologicalReaction direction="left-to-right" evidence="19">
        <dbReference type="Rhea" id="RHEA:18418"/>
    </physiologicalReaction>
</comment>
<dbReference type="RefSeq" id="XP_019621130.1">
    <property type="nucleotide sequence ID" value="XM_019765571.1"/>
</dbReference>
<evidence type="ECO:0000256" key="7">
    <source>
        <dbReference type="ARBA" id="ARBA00022989"/>
    </source>
</evidence>
<feature type="region of interest" description="Disordered" evidence="24">
    <location>
        <begin position="64"/>
        <end position="99"/>
    </location>
</feature>
<comment type="catalytic activity">
    <reaction evidence="23">
        <text>ganglioside GA1 (d18:1(4E)/18:0) + CMP-N-acetyl-beta-neuraminate = ganglioside GM1 (d18:1(4E)/18:0) + CMP + H(+)</text>
        <dbReference type="Rhea" id="RHEA:41784"/>
        <dbReference type="ChEBI" id="CHEBI:15378"/>
        <dbReference type="ChEBI" id="CHEBI:57812"/>
        <dbReference type="ChEBI" id="CHEBI:60377"/>
        <dbReference type="ChEBI" id="CHEBI:73110"/>
        <dbReference type="ChEBI" id="CHEBI:78484"/>
    </reaction>
    <physiologicalReaction direction="left-to-right" evidence="23">
        <dbReference type="Rhea" id="RHEA:41785"/>
    </physiologicalReaction>
</comment>
<dbReference type="InterPro" id="IPR038578">
    <property type="entry name" value="GT29-like_sf"/>
</dbReference>
<keyword evidence="26" id="KW-1185">Reference proteome</keyword>
<keyword evidence="11" id="KW-1015">Disulfide bond</keyword>
<dbReference type="GO" id="GO:0006629">
    <property type="term" value="P:lipid metabolic process"/>
    <property type="evidence" value="ECO:0007669"/>
    <property type="project" value="UniProtKB-KW"/>
</dbReference>
<dbReference type="FunFam" id="3.90.1480.20:FF:000006">
    <property type="entry name" value="ST3 beta-galactoside alpha-2,3-sialyltransferase 5"/>
    <property type="match status" value="1"/>
</dbReference>
<sequence length="470" mass="53055">MRRFPHYLPLKQYSEDSSGAMSTLTRTYLVIIIIGFSVVLSLLYYVSSHMMTPQHRREHLHNTPGLLRKHTGGQHTLFEEPGHSNATDKSSTSKDDTQSHMIRILEEETDKISYNTTPYYLQQTTTKTVPKGGNIKKEDRPVTVKETGKDEVKEIKKDEAAIQMNERGVEDVEKQCRPHQASKTIVNTHPKFRKDIPLFVTNDYKSYSSVMNYPPPFGLKETDKFLTSVLKVLPQASTMPDNIERIQCKRCMVVGSGGILEGKKLGAQIDDFDIVIRMNNAPVQGFQEDVGHKTTIRMSYPEGALQDPKGYDPDSLFLMVPFKSLDFLWLQRIIGKQSLRDISSKFWKSIAHVVPKNADKFRIVNPALLQETSFDLIGFPTKGGKMGKNVPTMGSLGIIWAINYCDEVSVAGFGYDLSKPSVWLHYYKDVKMSTIANSWTHDINKEKDFLKTLVRNGVITDLTGGILGGI</sequence>
<evidence type="ECO:0000256" key="2">
    <source>
        <dbReference type="ARBA" id="ARBA00006003"/>
    </source>
</evidence>
<evidence type="ECO:0000256" key="17">
    <source>
        <dbReference type="ARBA" id="ARBA00041976"/>
    </source>
</evidence>
<comment type="similarity">
    <text evidence="2">Belongs to the glycosyltransferase 29 family.</text>
</comment>
<keyword evidence="6" id="KW-0735">Signal-anchor</keyword>
<keyword evidence="10 25" id="KW-0472">Membrane</keyword>
<evidence type="ECO:0000256" key="1">
    <source>
        <dbReference type="ARBA" id="ARBA00004323"/>
    </source>
</evidence>
<evidence type="ECO:0000256" key="25">
    <source>
        <dbReference type="SAM" id="Phobius"/>
    </source>
</evidence>
<comment type="function">
    <text evidence="20">Transfers the sialyl group (N-acetyl-alpha-neuraminyl or NeuAc) from CMP-NeuAc to the non-reducing terminal galactose (Gal) of glycosphingolipids forming gangliosides (important molecules involved in the regulation of multiple cellular processes, including cell proliferation and differentiation, apoptosis, embryogenesis, development, and oncogenesis). Mainly involved in the biosynthesis of ganglioside GM3 but can also use different glycolipids as substrate acceptors such as D-galactosylceramide (GalCer), asialo-GM2 (GA2) and asialo-GM1 (GA1), although less preferentially than beta-D-Gal-(1-&gt;4)-beta-D-Glc-(1&lt;-&gt;1)-Cer (LacCer).</text>
</comment>
<evidence type="ECO:0000313" key="27">
    <source>
        <dbReference type="RefSeq" id="XP_019621130.1"/>
    </source>
</evidence>
<evidence type="ECO:0000256" key="5">
    <source>
        <dbReference type="ARBA" id="ARBA00022692"/>
    </source>
</evidence>
<keyword evidence="3" id="KW-0328">Glycosyltransferase</keyword>
<evidence type="ECO:0000256" key="20">
    <source>
        <dbReference type="ARBA" id="ARBA00045587"/>
    </source>
</evidence>
<evidence type="ECO:0000256" key="9">
    <source>
        <dbReference type="ARBA" id="ARBA00023098"/>
    </source>
</evidence>
<dbReference type="PANTHER" id="PTHR13713:SF92">
    <property type="entry name" value="CMP-N-ACETYLNEURAMINATE-BETA-1,4-GALACTOSIDE ALPHA-2,3-SIALYLTRANSFERASE-LIKE ISOFORM X1"/>
    <property type="match status" value="1"/>
</dbReference>
<name>A0A6P4XWX1_BRABE</name>
<reference evidence="27" key="1">
    <citation type="submission" date="2025-08" db="UniProtKB">
        <authorList>
            <consortium name="RefSeq"/>
        </authorList>
    </citation>
    <scope>IDENTIFICATION</scope>
    <source>
        <tissue evidence="27">Gonad</tissue>
    </source>
</reference>
<comment type="catalytic activity">
    <reaction evidence="22">
        <text>ganglioside GA2 (d18:1(4E)/18:0) + CMP-N-acetyl-beta-neuraminate = ganglioside GM2 (d18:1(4E)/18:0) + CMP + H(+)</text>
        <dbReference type="Rhea" id="RHEA:41776"/>
        <dbReference type="ChEBI" id="CHEBI:15378"/>
        <dbReference type="ChEBI" id="CHEBI:57812"/>
        <dbReference type="ChEBI" id="CHEBI:60377"/>
        <dbReference type="ChEBI" id="CHEBI:78485"/>
        <dbReference type="ChEBI" id="CHEBI:78486"/>
    </reaction>
    <physiologicalReaction direction="left-to-right" evidence="22">
        <dbReference type="Rhea" id="RHEA:41777"/>
    </physiologicalReaction>
</comment>
<evidence type="ECO:0000256" key="15">
    <source>
        <dbReference type="ARBA" id="ARBA00041341"/>
    </source>
</evidence>
<dbReference type="AlphaFoldDB" id="A0A6P4XWX1"/>
<dbReference type="OrthoDB" id="10264956at2759"/>
<evidence type="ECO:0000256" key="23">
    <source>
        <dbReference type="ARBA" id="ARBA00049539"/>
    </source>
</evidence>
<keyword evidence="9" id="KW-0443">Lipid metabolism</keyword>
<evidence type="ECO:0000256" key="22">
    <source>
        <dbReference type="ARBA" id="ARBA00048805"/>
    </source>
</evidence>
<evidence type="ECO:0000256" key="12">
    <source>
        <dbReference type="ARBA" id="ARBA00023180"/>
    </source>
</evidence>
<dbReference type="GO" id="GO:0047291">
    <property type="term" value="F:lactosylceramide alpha-2,3-sialyltransferase activity"/>
    <property type="evidence" value="ECO:0007669"/>
    <property type="project" value="UniProtKB-EC"/>
</dbReference>
<evidence type="ECO:0000256" key="11">
    <source>
        <dbReference type="ARBA" id="ARBA00023157"/>
    </source>
</evidence>
<keyword evidence="8" id="KW-0333">Golgi apparatus</keyword>
<dbReference type="CDD" id="cd23967">
    <property type="entry name" value="GT29_ST3GAL3_4_5_6"/>
    <property type="match status" value="1"/>
</dbReference>
<evidence type="ECO:0000256" key="14">
    <source>
        <dbReference type="ARBA" id="ARBA00039792"/>
    </source>
</evidence>
<dbReference type="PANTHER" id="PTHR13713">
    <property type="entry name" value="SIALYLTRANSFERASE"/>
    <property type="match status" value="1"/>
</dbReference>
<evidence type="ECO:0000256" key="16">
    <source>
        <dbReference type="ARBA" id="ARBA00041896"/>
    </source>
</evidence>
<protein>
    <recommendedName>
        <fullName evidence="14">Lactosylceramide alpha-2,3-sialyltransferase</fullName>
        <ecNumber evidence="13">2.4.3.9</ecNumber>
    </recommendedName>
    <alternativeName>
        <fullName evidence="15">CMP-NeuAc:lactosylceramide alpha-2,3-sialyltransferase</fullName>
    </alternativeName>
    <alternativeName>
        <fullName evidence="18">Ganglioside GM3 synthase</fullName>
    </alternativeName>
    <alternativeName>
        <fullName evidence="17">ST3Gal V</fullName>
    </alternativeName>
    <alternativeName>
        <fullName evidence="16">Sialyltransferase 9</fullName>
    </alternativeName>
</protein>
<proteinExistence type="inferred from homology"/>
<dbReference type="InterPro" id="IPR001675">
    <property type="entry name" value="Glyco_trans_29"/>
</dbReference>
<evidence type="ECO:0000313" key="26">
    <source>
        <dbReference type="Proteomes" id="UP000515135"/>
    </source>
</evidence>
<comment type="catalytic activity">
    <reaction evidence="21">
        <text>a beta-D-Gal-(1&lt;-&gt;1')-ceramide + CMP-N-acetyl-beta-neuraminate = N-acetyl-alpha-neuraminosyl-(2-&gt;3)-beta-D-galactosyl-(1&lt;-&gt;1')-ceramide + CMP + H(+)</text>
        <dbReference type="Rhea" id="RHEA:41780"/>
        <dbReference type="ChEBI" id="CHEBI:15378"/>
        <dbReference type="ChEBI" id="CHEBI:57812"/>
        <dbReference type="ChEBI" id="CHEBI:60377"/>
        <dbReference type="ChEBI" id="CHEBI:82643"/>
        <dbReference type="ChEBI" id="CHEBI:143593"/>
    </reaction>
    <physiologicalReaction direction="left-to-right" evidence="21">
        <dbReference type="Rhea" id="RHEA:41781"/>
    </physiologicalReaction>
</comment>
<evidence type="ECO:0000256" key="6">
    <source>
        <dbReference type="ARBA" id="ARBA00022968"/>
    </source>
</evidence>
<evidence type="ECO:0000256" key="21">
    <source>
        <dbReference type="ARBA" id="ARBA00048050"/>
    </source>
</evidence>
<comment type="subcellular location">
    <subcellularLocation>
        <location evidence="1">Golgi apparatus membrane</location>
        <topology evidence="1">Single-pass type II membrane protein</topology>
    </subcellularLocation>
</comment>
<organism evidence="26 27">
    <name type="scientific">Branchiostoma belcheri</name>
    <name type="common">Amphioxus</name>
    <dbReference type="NCBI Taxonomy" id="7741"/>
    <lineage>
        <taxon>Eukaryota</taxon>
        <taxon>Metazoa</taxon>
        <taxon>Chordata</taxon>
        <taxon>Cephalochordata</taxon>
        <taxon>Leptocardii</taxon>
        <taxon>Amphioxiformes</taxon>
        <taxon>Branchiostomatidae</taxon>
        <taxon>Branchiostoma</taxon>
    </lineage>
</organism>
<evidence type="ECO:0000256" key="3">
    <source>
        <dbReference type="ARBA" id="ARBA00022676"/>
    </source>
</evidence>
<feature type="transmembrane region" description="Helical" evidence="25">
    <location>
        <begin position="27"/>
        <end position="47"/>
    </location>
</feature>
<dbReference type="Gene3D" id="3.90.1480.20">
    <property type="entry name" value="Glycosyl transferase family 29"/>
    <property type="match status" value="1"/>
</dbReference>
<evidence type="ECO:0000256" key="4">
    <source>
        <dbReference type="ARBA" id="ARBA00022679"/>
    </source>
</evidence>
<accession>A0A6P4XWX1</accession>
<evidence type="ECO:0000256" key="8">
    <source>
        <dbReference type="ARBA" id="ARBA00023034"/>
    </source>
</evidence>
<gene>
    <name evidence="27" type="primary">LOC109467550</name>
</gene>
<dbReference type="InterPro" id="IPR051142">
    <property type="entry name" value="Glycosyltransferase_29"/>
</dbReference>
<keyword evidence="5 25" id="KW-0812">Transmembrane</keyword>
<keyword evidence="12" id="KW-0325">Glycoprotein</keyword>
<dbReference type="GO" id="GO:0000139">
    <property type="term" value="C:Golgi membrane"/>
    <property type="evidence" value="ECO:0007669"/>
    <property type="project" value="UniProtKB-SubCell"/>
</dbReference>
<evidence type="ECO:0000256" key="13">
    <source>
        <dbReference type="ARBA" id="ARBA00039111"/>
    </source>
</evidence>